<feature type="signal peptide" evidence="1">
    <location>
        <begin position="1"/>
        <end position="22"/>
    </location>
</feature>
<evidence type="ECO:0000313" key="2">
    <source>
        <dbReference type="EMBL" id="MFC3099457.1"/>
    </source>
</evidence>
<keyword evidence="3" id="KW-1185">Reference proteome</keyword>
<sequence length="163" mass="16722">MKKAIIASLGGIALAMGLTACSSESETPVEAAPDAPEGISVTEGRMNLPAAAGNPSAVYFTITNTSGEDQMLRAVSVQGAENAMFHETSEWSGQVDMQELLSVTVPAGETVVFEPGGKHVMVFGLPEGLEPGGEVEVTLSFARGDKISFPARLLAPGDTGAAN</sequence>
<dbReference type="EMBL" id="JBHRSU010000001">
    <property type="protein sequence ID" value="MFC3099457.1"/>
    <property type="molecule type" value="Genomic_DNA"/>
</dbReference>
<feature type="chain" id="PRO_5046358944" evidence="1">
    <location>
        <begin position="23"/>
        <end position="163"/>
    </location>
</feature>
<keyword evidence="1" id="KW-0732">Signal</keyword>
<dbReference type="PROSITE" id="PS51257">
    <property type="entry name" value="PROKAR_LIPOPROTEIN"/>
    <property type="match status" value="1"/>
</dbReference>
<evidence type="ECO:0000256" key="1">
    <source>
        <dbReference type="SAM" id="SignalP"/>
    </source>
</evidence>
<accession>A0ABV7EA46</accession>
<dbReference type="InterPro" id="IPR058248">
    <property type="entry name" value="Lxx211020-like"/>
</dbReference>
<proteinExistence type="predicted"/>
<dbReference type="Pfam" id="PF04314">
    <property type="entry name" value="PCuAC"/>
    <property type="match status" value="1"/>
</dbReference>
<dbReference type="RefSeq" id="WP_336917333.1">
    <property type="nucleotide sequence ID" value="NZ_JBANRN010000001.1"/>
</dbReference>
<dbReference type="InterPro" id="IPR036182">
    <property type="entry name" value="PCuAC_sf"/>
</dbReference>
<dbReference type="PANTHER" id="PTHR36302">
    <property type="entry name" value="BLR7088 PROTEIN"/>
    <property type="match status" value="1"/>
</dbReference>
<name>A0ABV7EA46_9SPHN</name>
<dbReference type="Proteomes" id="UP001595378">
    <property type="component" value="Unassembled WGS sequence"/>
</dbReference>
<comment type="caution">
    <text evidence="2">The sequence shown here is derived from an EMBL/GenBank/DDBJ whole genome shotgun (WGS) entry which is preliminary data.</text>
</comment>
<reference evidence="3" key="1">
    <citation type="journal article" date="2019" name="Int. J. Syst. Evol. Microbiol.">
        <title>The Global Catalogue of Microorganisms (GCM) 10K type strain sequencing project: providing services to taxonomists for standard genome sequencing and annotation.</title>
        <authorList>
            <consortium name="The Broad Institute Genomics Platform"/>
            <consortium name="The Broad Institute Genome Sequencing Center for Infectious Disease"/>
            <person name="Wu L."/>
            <person name="Ma J."/>
        </authorList>
    </citation>
    <scope>NUCLEOTIDE SEQUENCE [LARGE SCALE GENOMIC DNA]</scope>
    <source>
        <strain evidence="3">KCTC 52606</strain>
    </source>
</reference>
<dbReference type="PANTHER" id="PTHR36302:SF1">
    <property type="entry name" value="COPPER CHAPERONE PCU(A)C"/>
    <property type="match status" value="1"/>
</dbReference>
<evidence type="ECO:0000313" key="3">
    <source>
        <dbReference type="Proteomes" id="UP001595378"/>
    </source>
</evidence>
<organism evidence="2 3">
    <name type="scientific">Alteraurantiacibacter lauratis</name>
    <dbReference type="NCBI Taxonomy" id="2054627"/>
    <lineage>
        <taxon>Bacteria</taxon>
        <taxon>Pseudomonadati</taxon>
        <taxon>Pseudomonadota</taxon>
        <taxon>Alphaproteobacteria</taxon>
        <taxon>Sphingomonadales</taxon>
        <taxon>Erythrobacteraceae</taxon>
        <taxon>Alteraurantiacibacter</taxon>
    </lineage>
</organism>
<protein>
    <submittedName>
        <fullName evidence="2">Copper chaperone PCu(A)C</fullName>
    </submittedName>
</protein>
<dbReference type="Gene3D" id="2.60.40.1890">
    <property type="entry name" value="PCu(A)C copper chaperone"/>
    <property type="match status" value="1"/>
</dbReference>
<gene>
    <name evidence="2" type="ORF">ACFODK_00955</name>
</gene>
<dbReference type="InterPro" id="IPR007410">
    <property type="entry name" value="LpqE-like"/>
</dbReference>
<dbReference type="SUPFAM" id="SSF110087">
    <property type="entry name" value="DR1885-like metal-binding protein"/>
    <property type="match status" value="1"/>
</dbReference>